<keyword evidence="2" id="KW-1185">Reference proteome</keyword>
<name>A0A7J7KKR5_BUGNE</name>
<dbReference type="Proteomes" id="UP000593567">
    <property type="component" value="Unassembled WGS sequence"/>
</dbReference>
<dbReference type="OrthoDB" id="10252687at2759"/>
<proteinExistence type="predicted"/>
<reference evidence="1" key="1">
    <citation type="submission" date="2020-06" db="EMBL/GenBank/DDBJ databases">
        <title>Draft genome of Bugula neritina, a colonial animal packing powerful symbionts and potential medicines.</title>
        <authorList>
            <person name="Rayko M."/>
        </authorList>
    </citation>
    <scope>NUCLEOTIDE SEQUENCE [LARGE SCALE GENOMIC DNA]</scope>
    <source>
        <strain evidence="1">Kwan_BN1</strain>
    </source>
</reference>
<sequence>MAHLTFNSYLAQIRESIDEQDGFLVGPLLSFKHPHISNPRLQTKTPEQKCEQILQQPWDEIVAAHVRAIGLWPTTTS</sequence>
<organism evidence="1 2">
    <name type="scientific">Bugula neritina</name>
    <name type="common">Brown bryozoan</name>
    <name type="synonym">Sertularia neritina</name>
    <dbReference type="NCBI Taxonomy" id="10212"/>
    <lineage>
        <taxon>Eukaryota</taxon>
        <taxon>Metazoa</taxon>
        <taxon>Spiralia</taxon>
        <taxon>Lophotrochozoa</taxon>
        <taxon>Bryozoa</taxon>
        <taxon>Gymnolaemata</taxon>
        <taxon>Cheilostomatida</taxon>
        <taxon>Flustrina</taxon>
        <taxon>Buguloidea</taxon>
        <taxon>Bugulidae</taxon>
        <taxon>Bugula</taxon>
    </lineage>
</organism>
<accession>A0A7J7KKR5</accession>
<evidence type="ECO:0000313" key="2">
    <source>
        <dbReference type="Proteomes" id="UP000593567"/>
    </source>
</evidence>
<comment type="caution">
    <text evidence="1">The sequence shown here is derived from an EMBL/GenBank/DDBJ whole genome shotgun (WGS) entry which is preliminary data.</text>
</comment>
<protein>
    <submittedName>
        <fullName evidence="1">PCID2</fullName>
    </submittedName>
</protein>
<evidence type="ECO:0000313" key="1">
    <source>
        <dbReference type="EMBL" id="KAF6038915.1"/>
    </source>
</evidence>
<dbReference type="EMBL" id="VXIV02000330">
    <property type="protein sequence ID" value="KAF6038915.1"/>
    <property type="molecule type" value="Genomic_DNA"/>
</dbReference>
<dbReference type="AlphaFoldDB" id="A0A7J7KKR5"/>
<gene>
    <name evidence="1" type="ORF">EB796_002783</name>
</gene>